<keyword evidence="2" id="KW-0812">Transmembrane</keyword>
<evidence type="ECO:0000256" key="1">
    <source>
        <dbReference type="SAM" id="MobiDB-lite"/>
    </source>
</evidence>
<dbReference type="EMBL" id="JACXTF010000005">
    <property type="protein sequence ID" value="MBD3720649.1"/>
    <property type="molecule type" value="Genomic_DNA"/>
</dbReference>
<keyword evidence="2" id="KW-0472">Membrane</keyword>
<dbReference type="Pfam" id="PF04837">
    <property type="entry name" value="MbeB_N"/>
    <property type="match status" value="1"/>
</dbReference>
<dbReference type="AlphaFoldDB" id="A0A927DZR4"/>
<accession>A0A927DZR4</accession>
<sequence>MSFRSTEHQPPLTLAKDLEQKSKVQQQTTGEMLKAAFSEHEKSVRAELNESEKRISAAIHDHDRMLSSAMSQRTKGMLRMVSQTWLTIVLVSVLLIASSAGILWWQGQQILDNYTTIREQKSTQAMLSERNSGVQLTTCGEERRRCVRVNPDAGRFGEDSSWMILAGK</sequence>
<comment type="caution">
    <text evidence="3">The sequence shown here is derived from an EMBL/GenBank/DDBJ whole genome shotgun (WGS) entry which is preliminary data.</text>
</comment>
<keyword evidence="2" id="KW-1133">Transmembrane helix</keyword>
<dbReference type="InterPro" id="IPR006922">
    <property type="entry name" value="MbeB-like"/>
</dbReference>
<name>A0A927DZR4_KLEPN</name>
<evidence type="ECO:0000256" key="2">
    <source>
        <dbReference type="SAM" id="Phobius"/>
    </source>
</evidence>
<proteinExistence type="predicted"/>
<protein>
    <submittedName>
        <fullName evidence="3">MbeB family mobilization protein</fullName>
    </submittedName>
</protein>
<gene>
    <name evidence="3" type="ORF">IE988_31405</name>
</gene>
<evidence type="ECO:0000313" key="3">
    <source>
        <dbReference type="EMBL" id="MBD3720649.1"/>
    </source>
</evidence>
<reference evidence="3" key="1">
    <citation type="submission" date="2020-07" db="EMBL/GenBank/DDBJ databases">
        <title>Clinical and genomic characterization of carbapenemase-producing Enterobacterales causing secondary infections during the COVID-19 crisis at a New York City hospital.</title>
        <authorList>
            <person name="Gomez-Simmonds A."/>
            <person name="Annavajhala M.K."/>
            <person name="Uhlemann A.-C."/>
        </authorList>
    </citation>
    <scope>NUCLEOTIDE SEQUENCE</scope>
    <source>
        <strain evidence="3">NK1594</strain>
    </source>
</reference>
<evidence type="ECO:0000313" key="4">
    <source>
        <dbReference type="Proteomes" id="UP000622731"/>
    </source>
</evidence>
<organism evidence="3 4">
    <name type="scientific">Klebsiella pneumoniae</name>
    <dbReference type="NCBI Taxonomy" id="573"/>
    <lineage>
        <taxon>Bacteria</taxon>
        <taxon>Pseudomonadati</taxon>
        <taxon>Pseudomonadota</taxon>
        <taxon>Gammaproteobacteria</taxon>
        <taxon>Enterobacterales</taxon>
        <taxon>Enterobacteriaceae</taxon>
        <taxon>Klebsiella/Raoultella group</taxon>
        <taxon>Klebsiella</taxon>
        <taxon>Klebsiella pneumoniae complex</taxon>
    </lineage>
</organism>
<feature type="region of interest" description="Disordered" evidence="1">
    <location>
        <begin position="1"/>
        <end position="25"/>
    </location>
</feature>
<feature type="transmembrane region" description="Helical" evidence="2">
    <location>
        <begin position="85"/>
        <end position="105"/>
    </location>
</feature>
<dbReference type="Proteomes" id="UP000622731">
    <property type="component" value="Unassembled WGS sequence"/>
</dbReference>